<dbReference type="InterPro" id="IPR011249">
    <property type="entry name" value="Metalloenz_LuxS/M16"/>
</dbReference>
<name>A0A399EZY9_9DEIN</name>
<protein>
    <submittedName>
        <fullName evidence="2">Peptidase M16C associated</fullName>
    </submittedName>
</protein>
<dbReference type="PANTHER" id="PTHR43016:SF13">
    <property type="entry name" value="PRESEQUENCE PROTEASE, MITOCHONDRIAL"/>
    <property type="match status" value="1"/>
</dbReference>
<dbReference type="SUPFAM" id="SSF63411">
    <property type="entry name" value="LuxS/MPP-like metallohydrolase"/>
    <property type="match status" value="4"/>
</dbReference>
<sequence length="978" mass="109185">MITLEASQKIGNYRVLEVKPLPHLQGQYIRLEHEPTGAQHIHIATPDDNNAFCVSFPTVPEDSTGIAHILEHIVLAGSERFPVRDPFFSMIPRSLATFMNALTFPDRTSYPFSTRVEKDYYNLLEVYLDACFFPRIDYEAFRQEGWHYRFAEPENPASPLQYSGVVFNEMKGAMSTPTNVMFRSLGQAIFPGLTYAHNSGGDPRHIPELTWEALKAFHARHYHPSNAYFYTYGNLPLEKTLGYIERYALSRFSPIDPGTAILDQVRFSAPRRHEATYPLAPSENPHKKSQVLVAWLTTFVGDVVEVLGLSVLQRVLLANAASPLRKALLESKLGEALADSTGFNTVFREAVFAAGLKGVNPEDAEAIEDLILDTLRGLVQGGVDQSMVDAAIHRMELESREVSNQGFPYALKVFFQMAGPYLHGGDPYLALQFDAALERLQAERARGPFFENLIRKHFLDNPHRATIVLKPDQSLTERQEREEREKLERVRATLSEAEVRRIVEEARTLKLRQEAKEDRSVLPTLELSDIPMSLEDVPHTLKIVQGATVGLFPQPTNGISYLDLSFDLSGLSDAHLDLLPLFAFALTRMGGGRSDYLEMAARIEAHTGGLSAGASLRSLPEDYNAFRQSFGLSGKALYRNHAEFFAILHDLLSELRWDRAHLKNLLGQLKASYEAQIVQAGHAYAMRLAAQQFGGVAALRERLEGLSQLATLKHLATLDEAGLERLLDDLEAIRQQLFRRGGLRVCVTAEEPVLEELEGRLEELLAALPDGAEEPAKSERSLPGRNLSPQARTTAVAVAYDAKLFQTVPYTHPDAPALQALANLLRSEYLHREIREKGGAYGGFAVFNPESGLFGLLSYRDPHIVRTFEVFAGIHDFLAQDIEAQKVKEAILRAAGDVDPLLSPDSKGRTRFFDDLAGYTPEKKQQYKERLLQVRPEDLRRVAQQYLSGEAALAVISSEEKVKEANKLIAHPFAVAAI</sequence>
<gene>
    <name evidence="2" type="ORF">Mrose_00520</name>
</gene>
<dbReference type="InterPro" id="IPR007863">
    <property type="entry name" value="Peptidase_M16_C"/>
</dbReference>
<dbReference type="OrthoDB" id="9762027at2"/>
<dbReference type="InterPro" id="IPR055130">
    <property type="entry name" value="PreP_C"/>
</dbReference>
<dbReference type="PANTHER" id="PTHR43016">
    <property type="entry name" value="PRESEQUENCE PROTEASE"/>
    <property type="match status" value="1"/>
</dbReference>
<comment type="caution">
    <text evidence="2">The sequence shown here is derived from an EMBL/GenBank/DDBJ whole genome shotgun (WGS) entry which is preliminary data.</text>
</comment>
<dbReference type="SMART" id="SM01264">
    <property type="entry name" value="M16C_associated"/>
    <property type="match status" value="1"/>
</dbReference>
<dbReference type="Gene3D" id="3.30.830.10">
    <property type="entry name" value="Metalloenzyme, LuxS/M16 peptidase-like"/>
    <property type="match status" value="4"/>
</dbReference>
<evidence type="ECO:0000259" key="1">
    <source>
        <dbReference type="SMART" id="SM01264"/>
    </source>
</evidence>
<dbReference type="Proteomes" id="UP000265341">
    <property type="component" value="Unassembled WGS sequence"/>
</dbReference>
<dbReference type="GO" id="GO:0046872">
    <property type="term" value="F:metal ion binding"/>
    <property type="evidence" value="ECO:0007669"/>
    <property type="project" value="InterPro"/>
</dbReference>
<dbReference type="EMBL" id="QWLA01000005">
    <property type="protein sequence ID" value="RIH89135.1"/>
    <property type="molecule type" value="Genomic_DNA"/>
</dbReference>
<dbReference type="Pfam" id="PF22516">
    <property type="entry name" value="PreP_C"/>
    <property type="match status" value="1"/>
</dbReference>
<dbReference type="Pfam" id="PF05193">
    <property type="entry name" value="Peptidase_M16_C"/>
    <property type="match status" value="1"/>
</dbReference>
<dbReference type="RefSeq" id="WP_119275871.1">
    <property type="nucleotide sequence ID" value="NZ_QWLA01000005.1"/>
</dbReference>
<dbReference type="Pfam" id="PF08367">
    <property type="entry name" value="M16C_assoc"/>
    <property type="match status" value="1"/>
</dbReference>
<organism evidence="2 3">
    <name type="scientific">Calidithermus roseus</name>
    <dbReference type="NCBI Taxonomy" id="1644118"/>
    <lineage>
        <taxon>Bacteria</taxon>
        <taxon>Thermotogati</taxon>
        <taxon>Deinococcota</taxon>
        <taxon>Deinococci</taxon>
        <taxon>Thermales</taxon>
        <taxon>Thermaceae</taxon>
        <taxon>Calidithermus</taxon>
    </lineage>
</organism>
<proteinExistence type="predicted"/>
<evidence type="ECO:0000313" key="2">
    <source>
        <dbReference type="EMBL" id="RIH89135.1"/>
    </source>
</evidence>
<feature type="domain" description="Peptidase M16C associated" evidence="1">
    <location>
        <begin position="469"/>
        <end position="715"/>
    </location>
</feature>
<dbReference type="FunFam" id="3.30.830.10:FF:000011">
    <property type="entry name" value="Presequence protease, mitochondrial"/>
    <property type="match status" value="1"/>
</dbReference>
<dbReference type="InterPro" id="IPR013578">
    <property type="entry name" value="Peptidase_M16C_assoc"/>
</dbReference>
<accession>A0A399EZY9</accession>
<dbReference type="AlphaFoldDB" id="A0A399EZY9"/>
<evidence type="ECO:0000313" key="3">
    <source>
        <dbReference type="Proteomes" id="UP000265341"/>
    </source>
</evidence>
<dbReference type="GO" id="GO:0006508">
    <property type="term" value="P:proteolysis"/>
    <property type="evidence" value="ECO:0007669"/>
    <property type="project" value="InterPro"/>
</dbReference>
<keyword evidence="3" id="KW-1185">Reference proteome</keyword>
<reference evidence="2 3" key="1">
    <citation type="submission" date="2018-08" db="EMBL/GenBank/DDBJ databases">
        <title>Meiothermus roseus NBRC 110900 genome sequencing project.</title>
        <authorList>
            <person name="Da Costa M.S."/>
            <person name="Albuquerque L."/>
            <person name="Raposo P."/>
            <person name="Froufe H.J.C."/>
            <person name="Barroso C.S."/>
            <person name="Egas C."/>
        </authorList>
    </citation>
    <scope>NUCLEOTIDE SEQUENCE [LARGE SCALE GENOMIC DNA]</scope>
    <source>
        <strain evidence="2 3">NBRC 110900</strain>
    </source>
</reference>